<evidence type="ECO:0000313" key="6">
    <source>
        <dbReference type="Ensembl" id="ENSSAUP00010000785.1"/>
    </source>
</evidence>
<dbReference type="InterPro" id="IPR012674">
    <property type="entry name" value="Calycin"/>
</dbReference>
<dbReference type="SUPFAM" id="SSF50814">
    <property type="entry name" value="Lipocalins"/>
    <property type="match status" value="1"/>
</dbReference>
<dbReference type="AlphaFoldDB" id="A0A671THP2"/>
<keyword evidence="4" id="KW-0325">Glycoprotein</keyword>
<name>A0A671THP2_SPAAU</name>
<feature type="chain" id="PRO_5025598197" evidence="5">
    <location>
        <begin position="19"/>
        <end position="198"/>
    </location>
</feature>
<evidence type="ECO:0000256" key="5">
    <source>
        <dbReference type="SAM" id="SignalP"/>
    </source>
</evidence>
<dbReference type="GO" id="GO:0005576">
    <property type="term" value="C:extracellular region"/>
    <property type="evidence" value="ECO:0007669"/>
    <property type="project" value="UniProtKB-SubCell"/>
</dbReference>
<keyword evidence="3 5" id="KW-0732">Signal</keyword>
<keyword evidence="2" id="KW-0964">Secreted</keyword>
<evidence type="ECO:0000256" key="4">
    <source>
        <dbReference type="ARBA" id="ARBA00023180"/>
    </source>
</evidence>
<dbReference type="Proteomes" id="UP000472265">
    <property type="component" value="Chromosome 5"/>
</dbReference>
<dbReference type="PANTHER" id="PTHR11967:SF2">
    <property type="entry name" value="ALPHA-1-ACID GLYCOPROTEIN 1"/>
    <property type="match status" value="1"/>
</dbReference>
<dbReference type="OMA" id="CPYESEA"/>
<gene>
    <name evidence="6" type="primary">LOC115581582</name>
</gene>
<organism evidence="6 7">
    <name type="scientific">Sparus aurata</name>
    <name type="common">Gilthead sea bream</name>
    <dbReference type="NCBI Taxonomy" id="8175"/>
    <lineage>
        <taxon>Eukaryota</taxon>
        <taxon>Metazoa</taxon>
        <taxon>Chordata</taxon>
        <taxon>Craniata</taxon>
        <taxon>Vertebrata</taxon>
        <taxon>Euteleostomi</taxon>
        <taxon>Actinopterygii</taxon>
        <taxon>Neopterygii</taxon>
        <taxon>Teleostei</taxon>
        <taxon>Neoteleostei</taxon>
        <taxon>Acanthomorphata</taxon>
        <taxon>Eupercaria</taxon>
        <taxon>Spariformes</taxon>
        <taxon>Sparidae</taxon>
        <taxon>Sparus</taxon>
    </lineage>
</organism>
<dbReference type="Gene3D" id="2.40.128.20">
    <property type="match status" value="1"/>
</dbReference>
<dbReference type="OrthoDB" id="8678705at2759"/>
<dbReference type="PANTHER" id="PTHR11967">
    <property type="entry name" value="ALPHA-1-ACID GLYCOPROTEIN"/>
    <property type="match status" value="1"/>
</dbReference>
<dbReference type="Ensembl" id="ENSSAUT00010000829.1">
    <property type="protein sequence ID" value="ENSSAUP00010000785.1"/>
    <property type="gene ID" value="ENSSAUG00010000430.1"/>
</dbReference>
<proteinExistence type="predicted"/>
<reference evidence="6" key="3">
    <citation type="submission" date="2025-09" db="UniProtKB">
        <authorList>
            <consortium name="Ensembl"/>
        </authorList>
    </citation>
    <scope>IDENTIFICATION</scope>
</reference>
<dbReference type="CDD" id="cd19415">
    <property type="entry name" value="lipocalin_ApoM_AGP"/>
    <property type="match status" value="1"/>
</dbReference>
<comment type="subcellular location">
    <subcellularLocation>
        <location evidence="1">Secreted</location>
    </subcellularLocation>
</comment>
<accession>A0A671THP2</accession>
<dbReference type="InParanoid" id="A0A671THP2"/>
<dbReference type="RefSeq" id="XP_030272654.1">
    <property type="nucleotide sequence ID" value="XM_030416794.1"/>
</dbReference>
<sequence length="198" mass="22022">MSVKFCLALLALSSLTAAADPDCEELIKPLEDRSKLPGKWIYTAGTSDNKELLEELKMVNSSWIELSPIPDSTDMTLRWGDKLNEKCVHGSTNSTSTENSTSVTFHFNSTTHVHVGKHLQTCPDCILWTDNFVSEDKNTATTRKGRNLYLFTKTGALDASHLEEFKKQAACLNFQAEFHFGEATDLCPDAADAKEEEQ</sequence>
<dbReference type="GeneID" id="115581582"/>
<evidence type="ECO:0000256" key="2">
    <source>
        <dbReference type="ARBA" id="ARBA00022525"/>
    </source>
</evidence>
<reference evidence="6" key="1">
    <citation type="submission" date="2021-04" db="EMBL/GenBank/DDBJ databases">
        <authorList>
            <consortium name="Wellcome Sanger Institute Data Sharing"/>
        </authorList>
    </citation>
    <scope>NUCLEOTIDE SEQUENCE [LARGE SCALE GENOMIC DNA]</scope>
</reference>
<feature type="signal peptide" evidence="5">
    <location>
        <begin position="1"/>
        <end position="18"/>
    </location>
</feature>
<protein>
    <submittedName>
        <fullName evidence="6">Uncharacterized LOC115581582</fullName>
    </submittedName>
</protein>
<evidence type="ECO:0000313" key="7">
    <source>
        <dbReference type="Proteomes" id="UP000472265"/>
    </source>
</evidence>
<evidence type="ECO:0000256" key="1">
    <source>
        <dbReference type="ARBA" id="ARBA00004613"/>
    </source>
</evidence>
<dbReference type="GeneTree" id="ENSGT00510000050125"/>
<evidence type="ECO:0000256" key="3">
    <source>
        <dbReference type="ARBA" id="ARBA00022729"/>
    </source>
</evidence>
<keyword evidence="7" id="KW-1185">Reference proteome</keyword>
<reference evidence="6" key="2">
    <citation type="submission" date="2025-08" db="UniProtKB">
        <authorList>
            <consortium name="Ensembl"/>
        </authorList>
    </citation>
    <scope>IDENTIFICATION</scope>
</reference>